<accession>B4R6C7</accession>
<sequence>MNNNSNMNNSSSNIALSSSSNNNNNNSLLNRNKSHSIIGLHSSKYESSLKDNYSAKNVNLKNQLLNGGIKSDTYESVCPPEDVAERTKQTHKNSMIRNNLADASSNNNTSGSINNISNMSNMNGGNQSSRNLKRVSSAPPMQNLAVVNGPPPPPLPPPLRTPVQQQRNNLSVDQPNSMTGNNGIYKKNVFGPNQGPTNANGTGGAAPPPVPAPNPVATEAVDSDSGLEVVEEPSLRPSELVRGNHNRTMSTISANKKAKLLNAGSTNGSSIAASSEDSQSRFGGSVHAANGSAANAPLFRLLGGATKTRGAMATATEVAAIIPAIPISHTTRLASRISTRPACTEEAPPPRITTNLHSSSSRSTEKPTWSADRGRADPIWSTSSWCCLLCRPVFPINHKTASRISSSRPSISRASASTSVRVHPPPGE</sequence>
<organism evidence="4 5">
    <name type="scientific">Drosophila simulans</name>
    <name type="common">Fruit fly</name>
    <dbReference type="NCBI Taxonomy" id="7240"/>
    <lineage>
        <taxon>Eukaryota</taxon>
        <taxon>Metazoa</taxon>
        <taxon>Ecdysozoa</taxon>
        <taxon>Arthropoda</taxon>
        <taxon>Hexapoda</taxon>
        <taxon>Insecta</taxon>
        <taxon>Pterygota</taxon>
        <taxon>Neoptera</taxon>
        <taxon>Endopterygota</taxon>
        <taxon>Diptera</taxon>
        <taxon>Brachycera</taxon>
        <taxon>Muscomorpha</taxon>
        <taxon>Ephydroidea</taxon>
        <taxon>Drosophilidae</taxon>
        <taxon>Drosophila</taxon>
        <taxon>Sophophora</taxon>
    </lineage>
</organism>
<dbReference type="STRING" id="7240.B4R6C7"/>
<dbReference type="GO" id="GO:0051015">
    <property type="term" value="F:actin filament binding"/>
    <property type="evidence" value="ECO:0007669"/>
    <property type="project" value="TreeGrafter"/>
</dbReference>
<evidence type="ECO:0000256" key="1">
    <source>
        <dbReference type="ARBA" id="ARBA00022737"/>
    </source>
</evidence>
<keyword evidence="1" id="KW-0677">Repeat</keyword>
<dbReference type="PANTHER" id="PTHR24153">
    <property type="entry name" value="ESPIN"/>
    <property type="match status" value="1"/>
</dbReference>
<dbReference type="Proteomes" id="UP000000304">
    <property type="component" value="Chromosome X"/>
</dbReference>
<feature type="compositionally biased region" description="Polar residues" evidence="3">
    <location>
        <begin position="352"/>
        <end position="362"/>
    </location>
</feature>
<dbReference type="OrthoDB" id="10261302at2759"/>
<feature type="region of interest" description="Disordered" evidence="3">
    <location>
        <begin position="97"/>
        <end position="135"/>
    </location>
</feature>
<dbReference type="GO" id="GO:0005737">
    <property type="term" value="C:cytoplasm"/>
    <property type="evidence" value="ECO:0007669"/>
    <property type="project" value="TreeGrafter"/>
</dbReference>
<dbReference type="HOGENOM" id="CLU_641369_0_0_1"/>
<dbReference type="EMBL" id="CM000366">
    <property type="protein sequence ID" value="EDX18177.1"/>
    <property type="molecule type" value="Genomic_DNA"/>
</dbReference>
<name>B4R6C7_DROSI</name>
<evidence type="ECO:0000256" key="2">
    <source>
        <dbReference type="ARBA" id="ARBA00023043"/>
    </source>
</evidence>
<proteinExistence type="predicted"/>
<feature type="region of interest" description="Disordered" evidence="3">
    <location>
        <begin position="1"/>
        <end position="30"/>
    </location>
</feature>
<protein>
    <submittedName>
        <fullName evidence="4">GD15701</fullName>
    </submittedName>
</protein>
<feature type="region of interest" description="Disordered" evidence="3">
    <location>
        <begin position="189"/>
        <end position="255"/>
    </location>
</feature>
<dbReference type="InterPro" id="IPR052420">
    <property type="entry name" value="Espin/Espin-like"/>
</dbReference>
<gene>
    <name evidence="4" type="primary">Dsim\GD15701</name>
    <name evidence="4" type="ORF">Dsim_GD15701</name>
</gene>
<feature type="region of interest" description="Disordered" evidence="3">
    <location>
        <begin position="339"/>
        <end position="374"/>
    </location>
</feature>
<feature type="region of interest" description="Disordered" evidence="3">
    <location>
        <begin position="402"/>
        <end position="428"/>
    </location>
</feature>
<keyword evidence="5" id="KW-1185">Reference proteome</keyword>
<evidence type="ECO:0000256" key="3">
    <source>
        <dbReference type="SAM" id="MobiDB-lite"/>
    </source>
</evidence>
<evidence type="ECO:0000313" key="5">
    <source>
        <dbReference type="Proteomes" id="UP000000304"/>
    </source>
</evidence>
<reference evidence="4 5" key="1">
    <citation type="journal article" date="2007" name="Nature">
        <title>Evolution of genes and genomes on the Drosophila phylogeny.</title>
        <authorList>
            <consortium name="Drosophila 12 Genomes Consortium"/>
            <person name="Clark A.G."/>
            <person name="Eisen M.B."/>
            <person name="Smith D.R."/>
            <person name="Bergman C.M."/>
            <person name="Oliver B."/>
            <person name="Markow T.A."/>
            <person name="Kaufman T.C."/>
            <person name="Kellis M."/>
            <person name="Gelbart W."/>
            <person name="Iyer V.N."/>
            <person name="Pollard D.A."/>
            <person name="Sackton T.B."/>
            <person name="Larracuente A.M."/>
            <person name="Singh N.D."/>
            <person name="Abad J.P."/>
            <person name="Abt D.N."/>
            <person name="Adryan B."/>
            <person name="Aguade M."/>
            <person name="Akashi H."/>
            <person name="Anderson W.W."/>
            <person name="Aquadro C.F."/>
            <person name="Ardell D.H."/>
            <person name="Arguello R."/>
            <person name="Artieri C.G."/>
            <person name="Barbash D.A."/>
            <person name="Barker D."/>
            <person name="Barsanti P."/>
            <person name="Batterham P."/>
            <person name="Batzoglou S."/>
            <person name="Begun D."/>
            <person name="Bhutkar A."/>
            <person name="Blanco E."/>
            <person name="Bosak S.A."/>
            <person name="Bradley R.K."/>
            <person name="Brand A.D."/>
            <person name="Brent M.R."/>
            <person name="Brooks A.N."/>
            <person name="Brown R.H."/>
            <person name="Butlin R.K."/>
            <person name="Caggese C."/>
            <person name="Calvi B.R."/>
            <person name="Bernardo de Carvalho A."/>
            <person name="Caspi A."/>
            <person name="Castrezana S."/>
            <person name="Celniker S.E."/>
            <person name="Chang J.L."/>
            <person name="Chapple C."/>
            <person name="Chatterji S."/>
            <person name="Chinwalla A."/>
            <person name="Civetta A."/>
            <person name="Clifton S.W."/>
            <person name="Comeron J.M."/>
            <person name="Costello J.C."/>
            <person name="Coyne J.A."/>
            <person name="Daub J."/>
            <person name="David R.G."/>
            <person name="Delcher A.L."/>
            <person name="Delehaunty K."/>
            <person name="Do C.B."/>
            <person name="Ebling H."/>
            <person name="Edwards K."/>
            <person name="Eickbush T."/>
            <person name="Evans J.D."/>
            <person name="Filipski A."/>
            <person name="Findeiss S."/>
            <person name="Freyhult E."/>
            <person name="Fulton L."/>
            <person name="Fulton R."/>
            <person name="Garcia A.C."/>
            <person name="Gardiner A."/>
            <person name="Garfield D.A."/>
            <person name="Garvin B.E."/>
            <person name="Gibson G."/>
            <person name="Gilbert D."/>
            <person name="Gnerre S."/>
            <person name="Godfrey J."/>
            <person name="Good R."/>
            <person name="Gotea V."/>
            <person name="Gravely B."/>
            <person name="Greenberg A.J."/>
            <person name="Griffiths-Jones S."/>
            <person name="Gross S."/>
            <person name="Guigo R."/>
            <person name="Gustafson E.A."/>
            <person name="Haerty W."/>
            <person name="Hahn M.W."/>
            <person name="Halligan D.L."/>
            <person name="Halpern A.L."/>
            <person name="Halter G.M."/>
            <person name="Han M.V."/>
            <person name="Heger A."/>
            <person name="Hillier L."/>
            <person name="Hinrichs A.S."/>
            <person name="Holmes I."/>
            <person name="Hoskins R.A."/>
            <person name="Hubisz M.J."/>
            <person name="Hultmark D."/>
            <person name="Huntley M.A."/>
            <person name="Jaffe D.B."/>
            <person name="Jagadeeshan S."/>
            <person name="Jeck W.R."/>
            <person name="Johnson J."/>
            <person name="Jones C.D."/>
            <person name="Jordan W.C."/>
            <person name="Karpen G.H."/>
            <person name="Kataoka E."/>
            <person name="Keightley P.D."/>
            <person name="Kheradpour P."/>
            <person name="Kirkness E.F."/>
            <person name="Koerich L.B."/>
            <person name="Kristiansen K."/>
            <person name="Kudrna D."/>
            <person name="Kulathinal R.J."/>
            <person name="Kumar S."/>
            <person name="Kwok R."/>
            <person name="Lander E."/>
            <person name="Langley C.H."/>
            <person name="Lapoint R."/>
            <person name="Lazzaro B.P."/>
            <person name="Lee S.J."/>
            <person name="Levesque L."/>
            <person name="Li R."/>
            <person name="Lin C.F."/>
            <person name="Lin M.F."/>
            <person name="Lindblad-Toh K."/>
            <person name="Llopart A."/>
            <person name="Long M."/>
            <person name="Low L."/>
            <person name="Lozovsky E."/>
            <person name="Lu J."/>
            <person name="Luo M."/>
            <person name="Machado C.A."/>
            <person name="Makalowski W."/>
            <person name="Marzo M."/>
            <person name="Matsuda M."/>
            <person name="Matzkin L."/>
            <person name="McAllister B."/>
            <person name="McBride C.S."/>
            <person name="McKernan B."/>
            <person name="McKernan K."/>
            <person name="Mendez-Lago M."/>
            <person name="Minx P."/>
            <person name="Mollenhauer M.U."/>
            <person name="Montooth K."/>
            <person name="Mount S.M."/>
            <person name="Mu X."/>
            <person name="Myers E."/>
            <person name="Negre B."/>
            <person name="Newfeld S."/>
            <person name="Nielsen R."/>
            <person name="Noor M.A."/>
            <person name="O'Grady P."/>
            <person name="Pachter L."/>
            <person name="Papaceit M."/>
            <person name="Parisi M.J."/>
            <person name="Parisi M."/>
            <person name="Parts L."/>
            <person name="Pedersen J.S."/>
            <person name="Pesole G."/>
            <person name="Phillippy A.M."/>
            <person name="Ponting C.P."/>
            <person name="Pop M."/>
            <person name="Porcelli D."/>
            <person name="Powell J.R."/>
            <person name="Prohaska S."/>
            <person name="Pruitt K."/>
            <person name="Puig M."/>
            <person name="Quesneville H."/>
            <person name="Ram K.R."/>
            <person name="Rand D."/>
            <person name="Rasmussen M.D."/>
            <person name="Reed L.K."/>
            <person name="Reenan R."/>
            <person name="Reily A."/>
            <person name="Remington K.A."/>
            <person name="Rieger T.T."/>
            <person name="Ritchie M.G."/>
            <person name="Robin C."/>
            <person name="Rogers Y.H."/>
            <person name="Rohde C."/>
            <person name="Rozas J."/>
            <person name="Rubenfield M.J."/>
            <person name="Ruiz A."/>
            <person name="Russo S."/>
            <person name="Salzberg S.L."/>
            <person name="Sanchez-Gracia A."/>
            <person name="Saranga D.J."/>
            <person name="Sato H."/>
            <person name="Schaeffer S.W."/>
            <person name="Schatz M.C."/>
            <person name="Schlenke T."/>
            <person name="Schwartz R."/>
            <person name="Segarra C."/>
            <person name="Singh R.S."/>
            <person name="Sirot L."/>
            <person name="Sirota M."/>
            <person name="Sisneros N.B."/>
            <person name="Smith C.D."/>
            <person name="Smith T.F."/>
            <person name="Spieth J."/>
            <person name="Stage D.E."/>
            <person name="Stark A."/>
            <person name="Stephan W."/>
            <person name="Strausberg R.L."/>
            <person name="Strempel S."/>
            <person name="Sturgill D."/>
            <person name="Sutton G."/>
            <person name="Sutton G.G."/>
            <person name="Tao W."/>
            <person name="Teichmann S."/>
            <person name="Tobari Y.N."/>
            <person name="Tomimura Y."/>
            <person name="Tsolas J.M."/>
            <person name="Valente V.L."/>
            <person name="Venter E."/>
            <person name="Venter J.C."/>
            <person name="Vicario S."/>
            <person name="Vieira F.G."/>
            <person name="Vilella A.J."/>
            <person name="Villasante A."/>
            <person name="Walenz B."/>
            <person name="Wang J."/>
            <person name="Wasserman M."/>
            <person name="Watts T."/>
            <person name="Wilson D."/>
            <person name="Wilson R.K."/>
            <person name="Wing R.A."/>
            <person name="Wolfner M.F."/>
            <person name="Wong A."/>
            <person name="Wong G.K."/>
            <person name="Wu C.I."/>
            <person name="Wu G."/>
            <person name="Yamamoto D."/>
            <person name="Yang H.P."/>
            <person name="Yang S.P."/>
            <person name="Yorke J.A."/>
            <person name="Yoshida K."/>
            <person name="Zdobnov E."/>
            <person name="Zhang P."/>
            <person name="Zhang Y."/>
            <person name="Zimin A.V."/>
            <person name="Baldwin J."/>
            <person name="Abdouelleil A."/>
            <person name="Abdulkadir J."/>
            <person name="Abebe A."/>
            <person name="Abera B."/>
            <person name="Abreu J."/>
            <person name="Acer S.C."/>
            <person name="Aftuck L."/>
            <person name="Alexander A."/>
            <person name="An P."/>
            <person name="Anderson E."/>
            <person name="Anderson S."/>
            <person name="Arachi H."/>
            <person name="Azer M."/>
            <person name="Bachantsang P."/>
            <person name="Barry A."/>
            <person name="Bayul T."/>
            <person name="Berlin A."/>
            <person name="Bessette D."/>
            <person name="Bloom T."/>
            <person name="Blye J."/>
            <person name="Boguslavskiy L."/>
            <person name="Bonnet C."/>
            <person name="Boukhgalter B."/>
            <person name="Bourzgui I."/>
            <person name="Brown A."/>
            <person name="Cahill P."/>
            <person name="Channer S."/>
            <person name="Cheshatsang Y."/>
            <person name="Chuda L."/>
            <person name="Citroen M."/>
            <person name="Collymore A."/>
            <person name="Cooke P."/>
            <person name="Costello M."/>
            <person name="D'Aco K."/>
            <person name="Daza R."/>
            <person name="De Haan G."/>
            <person name="DeGray S."/>
            <person name="DeMaso C."/>
            <person name="Dhargay N."/>
            <person name="Dooley K."/>
            <person name="Dooley E."/>
            <person name="Doricent M."/>
            <person name="Dorje P."/>
            <person name="Dorjee K."/>
            <person name="Dupes A."/>
            <person name="Elong R."/>
            <person name="Falk J."/>
            <person name="Farina A."/>
            <person name="Faro S."/>
            <person name="Ferguson D."/>
            <person name="Fisher S."/>
            <person name="Foley C.D."/>
            <person name="Franke A."/>
            <person name="Friedrich D."/>
            <person name="Gadbois L."/>
            <person name="Gearin G."/>
            <person name="Gearin C.R."/>
            <person name="Giannoukos G."/>
            <person name="Goode T."/>
            <person name="Graham J."/>
            <person name="Grandbois E."/>
            <person name="Grewal S."/>
            <person name="Gyaltsen K."/>
            <person name="Hafez N."/>
            <person name="Hagos B."/>
            <person name="Hall J."/>
            <person name="Henson C."/>
            <person name="Hollinger A."/>
            <person name="Honan T."/>
            <person name="Huard M.D."/>
            <person name="Hughes L."/>
            <person name="Hurhula B."/>
            <person name="Husby M.E."/>
            <person name="Kamat A."/>
            <person name="Kanga B."/>
            <person name="Kashin S."/>
            <person name="Khazanovich D."/>
            <person name="Kisner P."/>
            <person name="Lance K."/>
            <person name="Lara M."/>
            <person name="Lee W."/>
            <person name="Lennon N."/>
            <person name="Letendre F."/>
            <person name="LeVine R."/>
            <person name="Lipovsky A."/>
            <person name="Liu X."/>
            <person name="Liu J."/>
            <person name="Liu S."/>
            <person name="Lokyitsang T."/>
            <person name="Lokyitsang Y."/>
            <person name="Lubonja R."/>
            <person name="Lui A."/>
            <person name="MacDonald P."/>
            <person name="Magnisalis V."/>
            <person name="Maru K."/>
            <person name="Matthews C."/>
            <person name="McCusker W."/>
            <person name="McDonough S."/>
            <person name="Mehta T."/>
            <person name="Meldrim J."/>
            <person name="Meneus L."/>
            <person name="Mihai O."/>
            <person name="Mihalev A."/>
            <person name="Mihova T."/>
            <person name="Mittelman R."/>
            <person name="Mlenga V."/>
            <person name="Montmayeur A."/>
            <person name="Mulrain L."/>
            <person name="Navidi A."/>
            <person name="Naylor J."/>
            <person name="Negash T."/>
            <person name="Nguyen T."/>
            <person name="Nguyen N."/>
            <person name="Nicol R."/>
            <person name="Norbu C."/>
            <person name="Norbu N."/>
            <person name="Novod N."/>
            <person name="O'Neill B."/>
            <person name="Osman S."/>
            <person name="Markiewicz E."/>
            <person name="Oyono O.L."/>
            <person name="Patti C."/>
            <person name="Phunkhang P."/>
            <person name="Pierre F."/>
            <person name="Priest M."/>
            <person name="Raghuraman S."/>
            <person name="Rege F."/>
            <person name="Reyes R."/>
            <person name="Rise C."/>
            <person name="Rogov P."/>
            <person name="Ross K."/>
            <person name="Ryan E."/>
            <person name="Settipalli S."/>
            <person name="Shea T."/>
            <person name="Sherpa N."/>
            <person name="Shi L."/>
            <person name="Shih D."/>
            <person name="Sparrow T."/>
            <person name="Spaulding J."/>
            <person name="Stalker J."/>
            <person name="Stange-Thomann N."/>
            <person name="Stavropoulos S."/>
            <person name="Stone C."/>
            <person name="Strader C."/>
            <person name="Tesfaye S."/>
            <person name="Thomson T."/>
            <person name="Thoulutsang Y."/>
            <person name="Thoulutsang D."/>
            <person name="Topham K."/>
            <person name="Topping I."/>
            <person name="Tsamla T."/>
            <person name="Vassiliev H."/>
            <person name="Vo A."/>
            <person name="Wangchuk T."/>
            <person name="Wangdi T."/>
            <person name="Weiand M."/>
            <person name="Wilkinson J."/>
            <person name="Wilson A."/>
            <person name="Yadav S."/>
            <person name="Young G."/>
            <person name="Yu Q."/>
            <person name="Zembek L."/>
            <person name="Zhong D."/>
            <person name="Zimmer A."/>
            <person name="Zwirko Z."/>
            <person name="Jaffe D.B."/>
            <person name="Alvarez P."/>
            <person name="Brockman W."/>
            <person name="Butler J."/>
            <person name="Chin C."/>
            <person name="Gnerre S."/>
            <person name="Grabherr M."/>
            <person name="Kleber M."/>
            <person name="Mauceli E."/>
            <person name="MacCallum I."/>
        </authorList>
    </citation>
    <scope>NUCLEOTIDE SEQUENCE [LARGE SCALE GENOMIC DNA]</scope>
    <source>
        <strain evidence="5">white501</strain>
    </source>
</reference>
<feature type="compositionally biased region" description="Low complexity" evidence="3">
    <location>
        <begin position="191"/>
        <end position="200"/>
    </location>
</feature>
<feature type="compositionally biased region" description="Low complexity" evidence="3">
    <location>
        <begin position="402"/>
        <end position="419"/>
    </location>
</feature>
<dbReference type="GO" id="GO:0051017">
    <property type="term" value="P:actin filament bundle assembly"/>
    <property type="evidence" value="ECO:0007669"/>
    <property type="project" value="TreeGrafter"/>
</dbReference>
<dbReference type="AlphaFoldDB" id="B4R6C7"/>
<evidence type="ECO:0000313" key="4">
    <source>
        <dbReference type="EMBL" id="EDX18177.1"/>
    </source>
</evidence>
<dbReference type="PANTHER" id="PTHR24153:SF8">
    <property type="entry name" value="FORKED, ISOFORM F"/>
    <property type="match status" value="1"/>
</dbReference>
<keyword evidence="2" id="KW-0040">ANK repeat</keyword>
<dbReference type="PhylomeDB" id="B4R6C7"/>
<feature type="compositionally biased region" description="Low complexity" evidence="3">
    <location>
        <begin position="104"/>
        <end position="130"/>
    </location>
</feature>